<feature type="binding site" evidence="7">
    <location>
        <begin position="81"/>
        <end position="83"/>
    </location>
    <ligand>
        <name>5-amino-6-(D-ribitylamino)uracil</name>
        <dbReference type="ChEBI" id="CHEBI:15934"/>
    </ligand>
</feature>
<feature type="binding site" evidence="7">
    <location>
        <position position="128"/>
    </location>
    <ligand>
        <name>(2S)-2-hydroxy-3-oxobutyl phosphate</name>
        <dbReference type="ChEBI" id="CHEBI:58830"/>
    </ligand>
</feature>
<comment type="pathway">
    <text evidence="1 7">Cofactor biosynthesis; riboflavin biosynthesis; riboflavin from 2-hydroxy-3-oxobutyl phosphate and 5-amino-6-(D-ribitylamino)uracil: step 1/2.</text>
</comment>
<dbReference type="Gene3D" id="3.40.50.960">
    <property type="entry name" value="Lumazine/riboflavin synthase"/>
    <property type="match status" value="1"/>
</dbReference>
<dbReference type="InterPro" id="IPR002180">
    <property type="entry name" value="LS/RS"/>
</dbReference>
<organism evidence="9 10">
    <name type="scientific">Pseudokineococcus basanitobsidens</name>
    <dbReference type="NCBI Taxonomy" id="1926649"/>
    <lineage>
        <taxon>Bacteria</taxon>
        <taxon>Bacillati</taxon>
        <taxon>Actinomycetota</taxon>
        <taxon>Actinomycetes</taxon>
        <taxon>Kineosporiales</taxon>
        <taxon>Kineosporiaceae</taxon>
        <taxon>Pseudokineococcus</taxon>
    </lineage>
</organism>
<dbReference type="EMBL" id="JBBIAA010000012">
    <property type="protein sequence ID" value="MEJ5945879.1"/>
    <property type="molecule type" value="Genomic_DNA"/>
</dbReference>
<dbReference type="CDD" id="cd09209">
    <property type="entry name" value="Lumazine_synthase-I"/>
    <property type="match status" value="1"/>
</dbReference>
<feature type="binding site" evidence="7">
    <location>
        <begin position="86"/>
        <end position="87"/>
    </location>
    <ligand>
        <name>(2S)-2-hydroxy-3-oxobutyl phosphate</name>
        <dbReference type="ChEBI" id="CHEBI:58830"/>
    </ligand>
</feature>
<dbReference type="PANTHER" id="PTHR21058:SF0">
    <property type="entry name" value="6,7-DIMETHYL-8-RIBITYLLUMAZINE SYNTHASE"/>
    <property type="match status" value="1"/>
</dbReference>
<evidence type="ECO:0000256" key="4">
    <source>
        <dbReference type="ARBA" id="ARBA00022619"/>
    </source>
</evidence>
<dbReference type="NCBIfam" id="TIGR00114">
    <property type="entry name" value="lumazine-synth"/>
    <property type="match status" value="1"/>
</dbReference>
<dbReference type="SUPFAM" id="SSF52121">
    <property type="entry name" value="Lumazine synthase"/>
    <property type="match status" value="1"/>
</dbReference>
<dbReference type="EC" id="2.5.1.78" evidence="3 7"/>
<comment type="function">
    <text evidence="7">Catalyzes the formation of 6,7-dimethyl-8-ribityllumazine by condensation of 5-amino-6-(D-ribitylamino)uracil with 3,4-dihydroxy-2-butanone 4-phosphate. This is the penultimate step in the biosynthesis of riboflavin.</text>
</comment>
<comment type="catalytic activity">
    <reaction evidence="6 7">
        <text>(2S)-2-hydroxy-3-oxobutyl phosphate + 5-amino-6-(D-ribitylamino)uracil = 6,7-dimethyl-8-(1-D-ribityl)lumazine + phosphate + 2 H2O + H(+)</text>
        <dbReference type="Rhea" id="RHEA:26152"/>
        <dbReference type="ChEBI" id="CHEBI:15377"/>
        <dbReference type="ChEBI" id="CHEBI:15378"/>
        <dbReference type="ChEBI" id="CHEBI:15934"/>
        <dbReference type="ChEBI" id="CHEBI:43474"/>
        <dbReference type="ChEBI" id="CHEBI:58201"/>
        <dbReference type="ChEBI" id="CHEBI:58830"/>
        <dbReference type="EC" id="2.5.1.78"/>
    </reaction>
</comment>
<name>A0ABU8RLA6_9ACTN</name>
<evidence type="ECO:0000313" key="10">
    <source>
        <dbReference type="Proteomes" id="UP001387100"/>
    </source>
</evidence>
<proteinExistence type="inferred from homology"/>
<feature type="active site" description="Proton donor" evidence="7">
    <location>
        <position position="89"/>
    </location>
</feature>
<feature type="region of interest" description="Disordered" evidence="8">
    <location>
        <begin position="159"/>
        <end position="179"/>
    </location>
</feature>
<evidence type="ECO:0000256" key="6">
    <source>
        <dbReference type="ARBA" id="ARBA00048785"/>
    </source>
</evidence>
<evidence type="ECO:0000256" key="3">
    <source>
        <dbReference type="ARBA" id="ARBA00012664"/>
    </source>
</evidence>
<dbReference type="HAMAP" id="MF_00178">
    <property type="entry name" value="Lumazine_synth"/>
    <property type="match status" value="1"/>
</dbReference>
<evidence type="ECO:0000256" key="5">
    <source>
        <dbReference type="ARBA" id="ARBA00022679"/>
    </source>
</evidence>
<feature type="binding site" evidence="7">
    <location>
        <position position="27"/>
    </location>
    <ligand>
        <name>5-amino-6-(D-ribitylamino)uracil</name>
        <dbReference type="ChEBI" id="CHEBI:15934"/>
    </ligand>
</feature>
<accession>A0ABU8RLA6</accession>
<dbReference type="PANTHER" id="PTHR21058">
    <property type="entry name" value="6,7-DIMETHYL-8-RIBITYLLUMAZINE SYNTHASE DMRL SYNTHASE LUMAZINE SYNTHASE"/>
    <property type="match status" value="1"/>
</dbReference>
<sequence>MSGEGAPRAGALEGAARLRVAVVAASWHVEVMDGLVEGARAALADAGVRDVTEVRVPGTVELGVAAARLAPRVDAVVALGVVVRGGTPHFEYVCQSATQALTEVAVRTGTPVGFGVLTVDTVEQALDRAGLPGSREDKGREAVEAALATALVLDDVAPSSGAGAAHRSTPSATVAGAHA</sequence>
<dbReference type="RefSeq" id="WP_339575264.1">
    <property type="nucleotide sequence ID" value="NZ_JBBIAA010000012.1"/>
</dbReference>
<evidence type="ECO:0000256" key="2">
    <source>
        <dbReference type="ARBA" id="ARBA00007424"/>
    </source>
</evidence>
<evidence type="ECO:0000256" key="8">
    <source>
        <dbReference type="SAM" id="MobiDB-lite"/>
    </source>
</evidence>
<dbReference type="Pfam" id="PF00885">
    <property type="entry name" value="DMRL_synthase"/>
    <property type="match status" value="1"/>
</dbReference>
<reference evidence="9 10" key="1">
    <citation type="journal article" date="2017" name="Int. J. Syst. Evol. Microbiol.">
        <title>Pseudokineococcus basanitobsidens sp. nov., isolated from volcanic rock.</title>
        <authorList>
            <person name="Lee D.W."/>
            <person name="Park M.Y."/>
            <person name="Kim J.J."/>
            <person name="Kim B.S."/>
        </authorList>
    </citation>
    <scope>NUCLEOTIDE SEQUENCE [LARGE SCALE GENOMIC DNA]</scope>
    <source>
        <strain evidence="9 10">DSM 103726</strain>
    </source>
</reference>
<feature type="binding site" evidence="7">
    <location>
        <position position="114"/>
    </location>
    <ligand>
        <name>5-amino-6-(D-ribitylamino)uracil</name>
        <dbReference type="ChEBI" id="CHEBI:15934"/>
    </ligand>
</feature>
<keyword evidence="10" id="KW-1185">Reference proteome</keyword>
<evidence type="ECO:0000256" key="7">
    <source>
        <dbReference type="HAMAP-Rule" id="MF_00178"/>
    </source>
</evidence>
<protein>
    <recommendedName>
        <fullName evidence="3 7">6,7-dimethyl-8-ribityllumazine synthase</fullName>
        <shortName evidence="7">DMRL synthase</shortName>
        <shortName evidence="7">LS</shortName>
        <shortName evidence="7">Lumazine synthase</shortName>
        <ecNumber evidence="3 7">2.5.1.78</ecNumber>
    </recommendedName>
</protein>
<evidence type="ECO:0000256" key="1">
    <source>
        <dbReference type="ARBA" id="ARBA00004917"/>
    </source>
</evidence>
<keyword evidence="5 7" id="KW-0808">Transferase</keyword>
<feature type="binding site" evidence="7">
    <location>
        <begin position="59"/>
        <end position="61"/>
    </location>
    <ligand>
        <name>5-amino-6-(D-ribitylamino)uracil</name>
        <dbReference type="ChEBI" id="CHEBI:15934"/>
    </ligand>
</feature>
<dbReference type="InterPro" id="IPR034964">
    <property type="entry name" value="LS"/>
</dbReference>
<dbReference type="Proteomes" id="UP001387100">
    <property type="component" value="Unassembled WGS sequence"/>
</dbReference>
<gene>
    <name evidence="7 9" type="primary">ribH</name>
    <name evidence="9" type="ORF">WDZ17_11300</name>
</gene>
<comment type="caution">
    <text evidence="9">The sequence shown here is derived from an EMBL/GenBank/DDBJ whole genome shotgun (WGS) entry which is preliminary data.</text>
</comment>
<keyword evidence="4 7" id="KW-0686">Riboflavin biosynthesis</keyword>
<evidence type="ECO:0000313" key="9">
    <source>
        <dbReference type="EMBL" id="MEJ5945879.1"/>
    </source>
</evidence>
<comment type="similarity">
    <text evidence="2 7">Belongs to the DMRL synthase family.</text>
</comment>
<dbReference type="InterPro" id="IPR036467">
    <property type="entry name" value="LS/RS_sf"/>
</dbReference>
<dbReference type="GO" id="GO:0000906">
    <property type="term" value="F:6,7-dimethyl-8-ribityllumazine synthase activity"/>
    <property type="evidence" value="ECO:0007669"/>
    <property type="project" value="UniProtKB-EC"/>
</dbReference>